<dbReference type="InterPro" id="IPR011251">
    <property type="entry name" value="Luciferase-like_dom"/>
</dbReference>
<dbReference type="PANTHER" id="PTHR42847">
    <property type="entry name" value="ALKANESULFONATE MONOOXYGENASE"/>
    <property type="match status" value="1"/>
</dbReference>
<evidence type="ECO:0000256" key="4">
    <source>
        <dbReference type="ARBA" id="ARBA00023033"/>
    </source>
</evidence>
<evidence type="ECO:0000256" key="1">
    <source>
        <dbReference type="ARBA" id="ARBA00022630"/>
    </source>
</evidence>
<dbReference type="Gene3D" id="3.20.20.30">
    <property type="entry name" value="Luciferase-like domain"/>
    <property type="match status" value="1"/>
</dbReference>
<proteinExistence type="predicted"/>
<keyword evidence="3" id="KW-0560">Oxidoreductase</keyword>
<reference evidence="6 7" key="1">
    <citation type="submission" date="2024-06" db="EMBL/GenBank/DDBJ databases">
        <title>The Natural Products Discovery Center: Release of the First 8490 Sequenced Strains for Exploring Actinobacteria Biosynthetic Diversity.</title>
        <authorList>
            <person name="Kalkreuter E."/>
            <person name="Kautsar S.A."/>
            <person name="Yang D."/>
            <person name="Bader C.D."/>
            <person name="Teijaro C.N."/>
            <person name="Fluegel L."/>
            <person name="Davis C.M."/>
            <person name="Simpson J.R."/>
            <person name="Lauterbach L."/>
            <person name="Steele A.D."/>
            <person name="Gui C."/>
            <person name="Meng S."/>
            <person name="Li G."/>
            <person name="Viehrig K."/>
            <person name="Ye F."/>
            <person name="Su P."/>
            <person name="Kiefer A.F."/>
            <person name="Nichols A."/>
            <person name="Cepeda A.J."/>
            <person name="Yan W."/>
            <person name="Fan B."/>
            <person name="Jiang Y."/>
            <person name="Adhikari A."/>
            <person name="Zheng C.-J."/>
            <person name="Schuster L."/>
            <person name="Cowan T.M."/>
            <person name="Smanski M.J."/>
            <person name="Chevrette M.G."/>
            <person name="De Carvalho L.P.S."/>
            <person name="Shen B."/>
        </authorList>
    </citation>
    <scope>NUCLEOTIDE SEQUENCE [LARGE SCALE GENOMIC DNA]</scope>
    <source>
        <strain evidence="6 7">NPDC050671</strain>
    </source>
</reference>
<dbReference type="RefSeq" id="WP_357988030.1">
    <property type="nucleotide sequence ID" value="NZ_JBFAIH010000038.1"/>
</dbReference>
<keyword evidence="1" id="KW-0285">Flavoprotein</keyword>
<dbReference type="InterPro" id="IPR050172">
    <property type="entry name" value="SsuD_RutA_monooxygenase"/>
</dbReference>
<evidence type="ECO:0000313" key="6">
    <source>
        <dbReference type="EMBL" id="MEV0367864.1"/>
    </source>
</evidence>
<dbReference type="InterPro" id="IPR036661">
    <property type="entry name" value="Luciferase-like_sf"/>
</dbReference>
<accession>A0ABV3FJI1</accession>
<gene>
    <name evidence="6" type="ORF">AB0H72_34795</name>
</gene>
<evidence type="ECO:0000313" key="7">
    <source>
        <dbReference type="Proteomes" id="UP001551658"/>
    </source>
</evidence>
<dbReference type="SUPFAM" id="SSF51679">
    <property type="entry name" value="Bacterial luciferase-like"/>
    <property type="match status" value="1"/>
</dbReference>
<dbReference type="Pfam" id="PF00296">
    <property type="entry name" value="Bac_luciferase"/>
    <property type="match status" value="1"/>
</dbReference>
<keyword evidence="7" id="KW-1185">Reference proteome</keyword>
<feature type="domain" description="Luciferase-like" evidence="5">
    <location>
        <begin position="44"/>
        <end position="369"/>
    </location>
</feature>
<keyword evidence="2" id="KW-0288">FMN</keyword>
<keyword evidence="4" id="KW-0503">Monooxygenase</keyword>
<dbReference type="EMBL" id="JBFAIH010000038">
    <property type="protein sequence ID" value="MEV0367864.1"/>
    <property type="molecule type" value="Genomic_DNA"/>
</dbReference>
<protein>
    <submittedName>
        <fullName evidence="6">LLM class flavin-dependent oxidoreductase</fullName>
    </submittedName>
</protein>
<organism evidence="6 7">
    <name type="scientific">Nocardia fusca</name>
    <dbReference type="NCBI Taxonomy" id="941183"/>
    <lineage>
        <taxon>Bacteria</taxon>
        <taxon>Bacillati</taxon>
        <taxon>Actinomycetota</taxon>
        <taxon>Actinomycetes</taxon>
        <taxon>Mycobacteriales</taxon>
        <taxon>Nocardiaceae</taxon>
        <taxon>Nocardia</taxon>
    </lineage>
</organism>
<comment type="caution">
    <text evidence="6">The sequence shown here is derived from an EMBL/GenBank/DDBJ whole genome shotgun (WGS) entry which is preliminary data.</text>
</comment>
<sequence length="401" mass="44570">MSSPELIKSDVPREFVADHTVERNQRPMIDGPNKFKFAIFGANVSTGQGGLTLAENTIKLGNWDEVRGLAEKADNYGVEGFIPIARWQGLSGPDRPWGRQHETFTWAAGLAAATRNIQIFATCHVPFVHPLMAAKMSATVDHISGGRMGLNAVAGYHQPEYKMFGLELPEHDKRYEMAEEWMTIVERLWSDEGEEFEFDFDGEFFTLGGAQAYPKPVQSPGPMVMSAGASPAGQKFAFQHANILFIMVADVNNSKPVTQKVRANADEAGRPDLDLWAGVHIICKDTEKEAQDYVKYVVDEKGDWESAVRYQQIIASGDARSMRWDDFKRNEDFKKDESVRTFMRAGLVPLVGTPEMIVEGLQKLSDAGIAGVCTGLVDYDEGLDRLNEQIFPLMRSAGLRA</sequence>
<evidence type="ECO:0000256" key="2">
    <source>
        <dbReference type="ARBA" id="ARBA00022643"/>
    </source>
</evidence>
<evidence type="ECO:0000256" key="3">
    <source>
        <dbReference type="ARBA" id="ARBA00023002"/>
    </source>
</evidence>
<name>A0ABV3FJI1_9NOCA</name>
<evidence type="ECO:0000259" key="5">
    <source>
        <dbReference type="Pfam" id="PF00296"/>
    </source>
</evidence>
<dbReference type="PANTHER" id="PTHR42847:SF4">
    <property type="entry name" value="ALKANESULFONATE MONOOXYGENASE-RELATED"/>
    <property type="match status" value="1"/>
</dbReference>
<dbReference type="Proteomes" id="UP001551658">
    <property type="component" value="Unassembled WGS sequence"/>
</dbReference>